<dbReference type="OrthoDB" id="7470453at2"/>
<sequence>MAGGLAAVLLVGGGGFLIGRATAPEPAPPVAAALTPQGEAPPAPTAIAPPPTLDRAGLLDLVADAIDAASASRPLPEAVQAAAGRRFDLMLPFGCEGPVEGERTAPFGWRYDEAKSTLRVWINPVRWERALWGITKTGEGKAAFEGFWIARPWSTAPECPATPLSGGINTDPSGQAQGELAIARLIGDDAGKSARRLDIVKRMAPDDFDAVRGFALRITGRLQSAEAGGPVRCFQRAGLHERPQCMIIGDFADLRVENSKTGDLLGVWPASETNQRE</sequence>
<dbReference type="Proteomes" id="UP000094626">
    <property type="component" value="Plasmid pSA3"/>
</dbReference>
<reference evidence="2" key="1">
    <citation type="journal article" date="2017" name="J. Biotechnol.">
        <title>Complete genome sequence of Novosphingobium resinovorum SA1, a versatile xenobiotic-degrading bacterium capable of utilizing sulfanilic acid.</title>
        <authorList>
            <person name="Hegedus B."/>
            <person name="Kos P.B."/>
            <person name="Balint B."/>
            <person name="Maroti G."/>
            <person name="Gan H.M."/>
            <person name="Perei K."/>
            <person name="Rakhely G."/>
        </authorList>
    </citation>
    <scope>NUCLEOTIDE SEQUENCE [LARGE SCALE GENOMIC DNA]</scope>
    <source>
        <strain evidence="2">SA1</strain>
    </source>
</reference>
<keyword evidence="1" id="KW-0614">Plasmid</keyword>
<gene>
    <name evidence="1" type="ORF">BES08_29870</name>
</gene>
<dbReference type="AlphaFoldDB" id="A0A1D8AG60"/>
<proteinExistence type="predicted"/>
<dbReference type="KEGG" id="nre:BES08_29870"/>
<protein>
    <submittedName>
        <fullName evidence="1">Uncharacterized protein</fullName>
    </submittedName>
</protein>
<name>A0A1D8AG60_9SPHN</name>
<evidence type="ECO:0000313" key="2">
    <source>
        <dbReference type="Proteomes" id="UP000094626"/>
    </source>
</evidence>
<dbReference type="EMBL" id="CP017078">
    <property type="protein sequence ID" value="AOR81094.1"/>
    <property type="molecule type" value="Genomic_DNA"/>
</dbReference>
<organism evidence="1 2">
    <name type="scientific">Novosphingobium resinovorum</name>
    <dbReference type="NCBI Taxonomy" id="158500"/>
    <lineage>
        <taxon>Bacteria</taxon>
        <taxon>Pseudomonadati</taxon>
        <taxon>Pseudomonadota</taxon>
        <taxon>Alphaproteobacteria</taxon>
        <taxon>Sphingomonadales</taxon>
        <taxon>Sphingomonadaceae</taxon>
        <taxon>Novosphingobium</taxon>
    </lineage>
</organism>
<geneLocation type="plasmid" evidence="1 2">
    <name>pSA3</name>
</geneLocation>
<evidence type="ECO:0000313" key="1">
    <source>
        <dbReference type="EMBL" id="AOR81094.1"/>
    </source>
</evidence>
<accession>A0A1D8AG60</accession>
<keyword evidence="2" id="KW-1185">Reference proteome</keyword>